<dbReference type="FunFam" id="3.40.140.20:FF:000001">
    <property type="entry name" value="Bifunctional purine biosynthesis protein PurH"/>
    <property type="match status" value="1"/>
</dbReference>
<feature type="domain" description="MGS-like" evidence="11">
    <location>
        <begin position="4"/>
        <end position="149"/>
    </location>
</feature>
<keyword evidence="5 10" id="KW-0658">Purine biosynthesis</keyword>
<evidence type="ECO:0000313" key="12">
    <source>
        <dbReference type="EMBL" id="RDZ26225.1"/>
    </source>
</evidence>
<organism evidence="12 13">
    <name type="scientific">Lysobacter silvisoli</name>
    <dbReference type="NCBI Taxonomy" id="2293254"/>
    <lineage>
        <taxon>Bacteria</taxon>
        <taxon>Pseudomonadati</taxon>
        <taxon>Pseudomonadota</taxon>
        <taxon>Gammaproteobacteria</taxon>
        <taxon>Lysobacterales</taxon>
        <taxon>Lysobacteraceae</taxon>
        <taxon>Lysobacter</taxon>
    </lineage>
</organism>
<dbReference type="PIRSF" id="PIRSF000414">
    <property type="entry name" value="AICARFT_IMPCHas"/>
    <property type="match status" value="1"/>
</dbReference>
<dbReference type="FunFam" id="3.40.50.1380:FF:000001">
    <property type="entry name" value="Bifunctional purine biosynthesis protein PurH"/>
    <property type="match status" value="1"/>
</dbReference>
<evidence type="ECO:0000256" key="2">
    <source>
        <dbReference type="ARBA" id="ARBA00004954"/>
    </source>
</evidence>
<evidence type="ECO:0000256" key="4">
    <source>
        <dbReference type="ARBA" id="ARBA00022679"/>
    </source>
</evidence>
<dbReference type="InterPro" id="IPR002695">
    <property type="entry name" value="PurH-like"/>
</dbReference>
<evidence type="ECO:0000256" key="7">
    <source>
        <dbReference type="ARBA" id="ARBA00023268"/>
    </source>
</evidence>
<evidence type="ECO:0000256" key="3">
    <source>
        <dbReference type="ARBA" id="ARBA00007667"/>
    </source>
</evidence>
<dbReference type="Pfam" id="PF01808">
    <property type="entry name" value="AICARFT_IMPCHas"/>
    <property type="match status" value="1"/>
</dbReference>
<dbReference type="RefSeq" id="WP_115861505.1">
    <property type="nucleotide sequence ID" value="NZ_QTSU01000004.1"/>
</dbReference>
<dbReference type="InterPro" id="IPR024051">
    <property type="entry name" value="AICAR_Tfase_dup_dom_sf"/>
</dbReference>
<dbReference type="EMBL" id="QTSU01000004">
    <property type="protein sequence ID" value="RDZ26225.1"/>
    <property type="molecule type" value="Genomic_DNA"/>
</dbReference>
<evidence type="ECO:0000256" key="1">
    <source>
        <dbReference type="ARBA" id="ARBA00004844"/>
    </source>
</evidence>
<dbReference type="UniPathway" id="UPA00074">
    <property type="reaction ID" value="UER00133"/>
</dbReference>
<dbReference type="InterPro" id="IPR011607">
    <property type="entry name" value="MGS-like_dom"/>
</dbReference>
<evidence type="ECO:0000256" key="10">
    <source>
        <dbReference type="HAMAP-Rule" id="MF_00139"/>
    </source>
</evidence>
<comment type="similarity">
    <text evidence="3 10">Belongs to the PurH family.</text>
</comment>
<dbReference type="OrthoDB" id="9802065at2"/>
<dbReference type="Pfam" id="PF02142">
    <property type="entry name" value="MGS"/>
    <property type="match status" value="1"/>
</dbReference>
<gene>
    <name evidence="10" type="primary">purH</name>
    <name evidence="12" type="ORF">DX914_18305</name>
</gene>
<comment type="caution">
    <text evidence="12">The sequence shown here is derived from an EMBL/GenBank/DDBJ whole genome shotgun (WGS) entry which is preliminary data.</text>
</comment>
<dbReference type="GO" id="GO:0005829">
    <property type="term" value="C:cytosol"/>
    <property type="evidence" value="ECO:0007669"/>
    <property type="project" value="TreeGrafter"/>
</dbReference>
<comment type="catalytic activity">
    <reaction evidence="8 10">
        <text>(6R)-10-formyltetrahydrofolate + 5-amino-1-(5-phospho-beta-D-ribosyl)imidazole-4-carboxamide = 5-formamido-1-(5-phospho-D-ribosyl)imidazole-4-carboxamide + (6S)-5,6,7,8-tetrahydrofolate</text>
        <dbReference type="Rhea" id="RHEA:22192"/>
        <dbReference type="ChEBI" id="CHEBI:57453"/>
        <dbReference type="ChEBI" id="CHEBI:58467"/>
        <dbReference type="ChEBI" id="CHEBI:58475"/>
        <dbReference type="ChEBI" id="CHEBI:195366"/>
        <dbReference type="EC" id="2.1.2.3"/>
    </reaction>
</comment>
<dbReference type="CDD" id="cd01421">
    <property type="entry name" value="IMPCH"/>
    <property type="match status" value="1"/>
</dbReference>
<dbReference type="Gene3D" id="3.40.50.1380">
    <property type="entry name" value="Methylglyoxal synthase-like domain"/>
    <property type="match status" value="1"/>
</dbReference>
<evidence type="ECO:0000256" key="8">
    <source>
        <dbReference type="ARBA" id="ARBA00050488"/>
    </source>
</evidence>
<dbReference type="GO" id="GO:0006189">
    <property type="term" value="P:'de novo' IMP biosynthetic process"/>
    <property type="evidence" value="ECO:0007669"/>
    <property type="project" value="UniProtKB-UniRule"/>
</dbReference>
<comment type="pathway">
    <text evidence="2 10">Purine metabolism; IMP biosynthesis via de novo pathway; 5-formamido-1-(5-phospho-D-ribosyl)imidazole-4-carboxamide from 5-amino-1-(5-phospho-D-ribosyl)imidazole-4-carboxamide (10-formyl THF route): step 1/1.</text>
</comment>
<keyword evidence="6 10" id="KW-0378">Hydrolase</keyword>
<dbReference type="EC" id="3.5.4.10" evidence="10"/>
<dbReference type="HAMAP" id="MF_00139">
    <property type="entry name" value="PurH"/>
    <property type="match status" value="1"/>
</dbReference>
<dbReference type="SMART" id="SM00798">
    <property type="entry name" value="AICARFT_IMPCHas"/>
    <property type="match status" value="1"/>
</dbReference>
<evidence type="ECO:0000313" key="13">
    <source>
        <dbReference type="Proteomes" id="UP000264492"/>
    </source>
</evidence>
<accession>A0A371JX47</accession>
<evidence type="ECO:0000259" key="11">
    <source>
        <dbReference type="PROSITE" id="PS51855"/>
    </source>
</evidence>
<dbReference type="AlphaFoldDB" id="A0A371JX47"/>
<sequence>MTSDRLPVRRALLSVSDKSGLLELARALAAHNVELLSTGGTAKALRDAGLAVRDVAEVTGFPEMMDGRVKTLHPLVHGGLLGRAGIDEAVMAQHGIGAIDLLVLNLYPFEKVSANPDSSFEDIVENIDIGGPAMLRSAAKNFARVAVATDPAQYAELIAELDANAGTLAAKTRFALSVAAFNRVAQYDACIANYLSSLDADGARSQQFPSQQHSNFVKVMDLRYGENPHQQGAFYRDLYPVPGTLATFSQLQGKELSYNNLADADAAWECVRQFERPACVIVKHANPCGVAEGVACGDAYELAYATDPTSAFGGIIAFNTQLDAATAKAILDRQFVEVLIAPDYDEAALAYCAKKANVRVLRIPHGDGRNNVDVKRVGSGLLMQSADIREVGRDELKVVSKLAPTDAQLSDLLFAWRIAKFVKSNAIVYARDHRSIGIGAGQMSRVVSAKIAALKAEEAGLVVPGSVMASDAFFPFRDGIDAAAAAGVRAVIQPGGSMRDAEVIAAADEHGLAMVFTGVRHFRH</sequence>
<dbReference type="GO" id="GO:0004643">
    <property type="term" value="F:phosphoribosylaminoimidazolecarboxamide formyltransferase activity"/>
    <property type="evidence" value="ECO:0007669"/>
    <property type="project" value="UniProtKB-UniRule"/>
</dbReference>
<keyword evidence="7 10" id="KW-0511">Multifunctional enzyme</keyword>
<dbReference type="SUPFAM" id="SSF53927">
    <property type="entry name" value="Cytidine deaminase-like"/>
    <property type="match status" value="1"/>
</dbReference>
<dbReference type="EC" id="2.1.2.3" evidence="10"/>
<dbReference type="Gene3D" id="3.40.140.20">
    <property type="match status" value="2"/>
</dbReference>
<dbReference type="SMART" id="SM00851">
    <property type="entry name" value="MGS"/>
    <property type="match status" value="1"/>
</dbReference>
<comment type="catalytic activity">
    <reaction evidence="9 10">
        <text>IMP + H2O = 5-formamido-1-(5-phospho-D-ribosyl)imidazole-4-carboxamide</text>
        <dbReference type="Rhea" id="RHEA:18445"/>
        <dbReference type="ChEBI" id="CHEBI:15377"/>
        <dbReference type="ChEBI" id="CHEBI:58053"/>
        <dbReference type="ChEBI" id="CHEBI:58467"/>
        <dbReference type="EC" id="3.5.4.10"/>
    </reaction>
</comment>
<evidence type="ECO:0000256" key="9">
    <source>
        <dbReference type="ARBA" id="ARBA00050687"/>
    </source>
</evidence>
<evidence type="ECO:0000256" key="6">
    <source>
        <dbReference type="ARBA" id="ARBA00022801"/>
    </source>
</evidence>
<comment type="pathway">
    <text evidence="1 10">Purine metabolism; IMP biosynthesis via de novo pathway; IMP from 5-formamido-1-(5-phospho-D-ribosyl)imidazole-4-carboxamide: step 1/1.</text>
</comment>
<proteinExistence type="inferred from homology"/>
<keyword evidence="4 10" id="KW-0808">Transferase</keyword>
<protein>
    <recommendedName>
        <fullName evidence="10">Bifunctional purine biosynthesis protein PurH</fullName>
    </recommendedName>
    <domain>
        <recommendedName>
            <fullName evidence="10">Phosphoribosylaminoimidazolecarboxamide formyltransferase</fullName>
            <ecNumber evidence="10">2.1.2.3</ecNumber>
        </recommendedName>
        <alternativeName>
            <fullName evidence="10">AICAR transformylase</fullName>
        </alternativeName>
    </domain>
    <domain>
        <recommendedName>
            <fullName evidence="10">IMP cyclohydrolase</fullName>
            <ecNumber evidence="10">3.5.4.10</ecNumber>
        </recommendedName>
        <alternativeName>
            <fullName evidence="10">ATIC</fullName>
        </alternativeName>
        <alternativeName>
            <fullName evidence="10">IMP synthase</fullName>
        </alternativeName>
        <alternativeName>
            <fullName evidence="10">Inosinicase</fullName>
        </alternativeName>
    </domain>
</protein>
<dbReference type="PANTHER" id="PTHR11692:SF0">
    <property type="entry name" value="BIFUNCTIONAL PURINE BIOSYNTHESIS PROTEIN ATIC"/>
    <property type="match status" value="1"/>
</dbReference>
<dbReference type="PANTHER" id="PTHR11692">
    <property type="entry name" value="BIFUNCTIONAL PURINE BIOSYNTHESIS PROTEIN PURH"/>
    <property type="match status" value="1"/>
</dbReference>
<dbReference type="Proteomes" id="UP000264492">
    <property type="component" value="Unassembled WGS sequence"/>
</dbReference>
<dbReference type="FunFam" id="3.40.140.20:FF:000002">
    <property type="entry name" value="Bifunctional purine biosynthesis protein PurH"/>
    <property type="match status" value="1"/>
</dbReference>
<reference evidence="12 13" key="1">
    <citation type="submission" date="2018-08" db="EMBL/GenBank/DDBJ databases">
        <title>Lysobacter sp. zong2l5, whole genome shotgun sequence.</title>
        <authorList>
            <person name="Zhang X."/>
            <person name="Feng G."/>
            <person name="Zhu H."/>
        </authorList>
    </citation>
    <scope>NUCLEOTIDE SEQUENCE [LARGE SCALE GENOMIC DNA]</scope>
    <source>
        <strain evidence="13">zong2l5</strain>
    </source>
</reference>
<dbReference type="NCBIfam" id="TIGR00355">
    <property type="entry name" value="purH"/>
    <property type="match status" value="1"/>
</dbReference>
<dbReference type="SUPFAM" id="SSF52335">
    <property type="entry name" value="Methylglyoxal synthase-like"/>
    <property type="match status" value="1"/>
</dbReference>
<name>A0A371JX47_9GAMM</name>
<keyword evidence="13" id="KW-1185">Reference proteome</keyword>
<dbReference type="GO" id="GO:0003937">
    <property type="term" value="F:IMP cyclohydrolase activity"/>
    <property type="evidence" value="ECO:0007669"/>
    <property type="project" value="UniProtKB-UniRule"/>
</dbReference>
<comment type="domain">
    <text evidence="10">The IMP cyclohydrolase activity resides in the N-terminal region.</text>
</comment>
<dbReference type="InterPro" id="IPR036914">
    <property type="entry name" value="MGS-like_dom_sf"/>
</dbReference>
<dbReference type="NCBIfam" id="NF002049">
    <property type="entry name" value="PRK00881.1"/>
    <property type="match status" value="1"/>
</dbReference>
<dbReference type="InterPro" id="IPR016193">
    <property type="entry name" value="Cytidine_deaminase-like"/>
</dbReference>
<evidence type="ECO:0000256" key="5">
    <source>
        <dbReference type="ARBA" id="ARBA00022755"/>
    </source>
</evidence>
<dbReference type="PROSITE" id="PS51855">
    <property type="entry name" value="MGS"/>
    <property type="match status" value="1"/>
</dbReference>